<dbReference type="SMART" id="SM00133">
    <property type="entry name" value="S_TK_X"/>
    <property type="match status" value="1"/>
</dbReference>
<evidence type="ECO:0000259" key="21">
    <source>
        <dbReference type="PROSITE" id="PS51285"/>
    </source>
</evidence>
<feature type="compositionally biased region" description="Polar residues" evidence="19">
    <location>
        <begin position="119"/>
        <end position="132"/>
    </location>
</feature>
<evidence type="ECO:0000256" key="1">
    <source>
        <dbReference type="ARBA" id="ARBA00004123"/>
    </source>
</evidence>
<evidence type="ECO:0000256" key="5">
    <source>
        <dbReference type="ARBA" id="ARBA00022490"/>
    </source>
</evidence>
<dbReference type="SMART" id="SM00742">
    <property type="entry name" value="Hr1"/>
    <property type="match status" value="3"/>
</dbReference>
<dbReference type="EC" id="2.7.11.13" evidence="4"/>
<dbReference type="PROSITE" id="PS51860">
    <property type="entry name" value="REM_1"/>
    <property type="match status" value="2"/>
</dbReference>
<feature type="compositionally biased region" description="Basic residues" evidence="19">
    <location>
        <begin position="464"/>
        <end position="477"/>
    </location>
</feature>
<evidence type="ECO:0000256" key="18">
    <source>
        <dbReference type="PROSITE-ProRule" id="PRU10141"/>
    </source>
</evidence>
<dbReference type="Proteomes" id="UP000466442">
    <property type="component" value="Unassembled WGS sequence"/>
</dbReference>
<keyword evidence="10 18" id="KW-0547">Nucleotide-binding</keyword>
<dbReference type="GO" id="GO:0031267">
    <property type="term" value="F:small GTPase binding"/>
    <property type="evidence" value="ECO:0007669"/>
    <property type="project" value="InterPro"/>
</dbReference>
<dbReference type="EMBL" id="WIXP02000013">
    <property type="protein sequence ID" value="KAF6201152.1"/>
    <property type="molecule type" value="Genomic_DNA"/>
</dbReference>
<feature type="compositionally biased region" description="Polar residues" evidence="19">
    <location>
        <begin position="448"/>
        <end position="458"/>
    </location>
</feature>
<evidence type="ECO:0000256" key="2">
    <source>
        <dbReference type="ARBA" id="ARBA00004496"/>
    </source>
</evidence>
<feature type="region of interest" description="Disordered" evidence="19">
    <location>
        <begin position="568"/>
        <end position="590"/>
    </location>
</feature>
<dbReference type="InterPro" id="IPR037313">
    <property type="entry name" value="PKN_HR1_1"/>
</dbReference>
<keyword evidence="24" id="KW-1185">Reference proteome</keyword>
<dbReference type="GO" id="GO:0005737">
    <property type="term" value="C:cytoplasm"/>
    <property type="evidence" value="ECO:0007669"/>
    <property type="project" value="UniProtKB-SubCell"/>
</dbReference>
<dbReference type="CDD" id="cd11622">
    <property type="entry name" value="HR1_PKN_1"/>
    <property type="match status" value="1"/>
</dbReference>
<keyword evidence="11" id="KW-0418">Kinase</keyword>
<dbReference type="InterPro" id="IPR011009">
    <property type="entry name" value="Kinase-like_dom_sf"/>
</dbReference>
<sequence length="1562" mass="174502">MAESSYYQGEYIRHPVLYELSHKYGLQTESVPEAALPNKLEELKELIRREIRKELKIKEGAEKLREASKDRKSLSDVAHIVKKSNSKLSELHAELQELESQIILTQGQEEPPKNGHDSIVSSMSGLNVDSQGNNFSTDLRLVSLEKQLNIELKVKQGAENMLQSLANSGHSRDKKLIGEAQQMLADSKAKIEYLRMRIMKVRQNRGSPRGNDNLPNGDVNNKGRTLEPPALEDRVEELRHRLRIEAAVVEGAKNVIRLLQSSKVADKKALQEWSDPRLQFSFFGCDVTEAKMTGKGWTPGGNVEEWSVHAQLSFTPQAGNVVLTANEGPSRDSGYSSEHMSPRGVVGARATCSVTVAGHHTVTLTCSEIPEQVTNPGTNLVPQTVHFCHHPPPDKPHRHFHPHPTPPTPATPSQQTPSGTASPQQVISGPPTPQQESLPPLPVLKDAASQTSSTNVPQVLQEHTKKRKSRIYRRSPARSKGSPIGSRTAGSSGESDGKKNPRTVHIDVYCTGSESGSSSSEEEDTNSTPQTVFESSKVKVMHARAHSDSLPHALQRQKRRVLSNSRLDMLPKEGSGSTISTSYPSPRSSLVSNTTGGFSLGSESTISSRFSSVNNSSVTTSWKDTDLESTQASLLKSDSFDYENSFDKLRIKQKEKAWGSVDGPRRFYRRAAPTNSNSSDSTDEEEGLAWSFGRHEDIQKRHLKREETVRYQSQTSETSTKPHSPKQACIIKQVPSSLRKSGSLSDSEASNIKKLKNGNATGRPPPAYPFQHWAKAERFGPMAQQSLSESSRKLDLLRKSLEMRRQELPPDSSAAVQLKYELESVSSASPAPISYTNLQPFRDNTNRPLSSHPSSLNRAAVVTGKLEVRLMGCQDLLEEVPGRSRREKDSSSSPGDLRSFVKGVTSRSSSKSYNVKDEISNEIMAVIKLDNQTVAQTNWRPCSQQAWDQRFSIELDKSRELEIGVYWRDWRSLCAIKFLRLEEFIDDIRHGMALQLEPQGLLFAEIKFLNPMISRKPKLQRQRKIFKQQGKNFRRANQMNINVATWGRLLKRSSPSIQHTRTQSESPPSEVSDCAIPERKRPLIVTPTTPIEEKPETPGETPDPGVCGLGGARPLGIAVLPPLPPDISPLPSLVAARKRAPPLPSTPPPPPPRLDVELASALREFDFLQEEERPVPAPRTLISTPSSVTASPLIEFPPDEPEFVERPLPRNLEYRDSAYESKRQSQFAGITMDNFRLLSVLGRGHFGKVILSQYKNTGEYFAIKALKKGDIIARDEVDSLLSEKRIFEVANAMRHPFLVNLFACFQTEAHVCFVMEYAAGGDLMMHIHADVFSEPRAVFYAACVVLGLQYLHESRIIYRDLKLDNLLLDTEGYVKIADFGLCKEGMGFGDRTGTFCGTPEFLAPEVLTETSYTRAVDWWGLGVLIFEMLVGESPFPGDDEEEVFDSIVNDEVRYPRFLTLEAIAIMRRLLRKNPERRLGSSEKDADDVKKQAFFRSINWDELLMRRVRPPFVPTVSSTEDVSNFDEEFTSELPALTPPKDPRILSSDEQDLFRDFTYMADWC</sequence>
<evidence type="ECO:0000256" key="10">
    <source>
        <dbReference type="ARBA" id="ARBA00022741"/>
    </source>
</evidence>
<feature type="region of interest" description="Disordered" evidence="19">
    <location>
        <begin position="1052"/>
        <end position="1105"/>
    </location>
</feature>
<feature type="domain" description="AGC-kinase C-terminal" evidence="21">
    <location>
        <begin position="1495"/>
        <end position="1562"/>
    </location>
</feature>
<dbReference type="OrthoDB" id="63267at2759"/>
<dbReference type="InterPro" id="IPR000961">
    <property type="entry name" value="AGC-kinase_C"/>
</dbReference>
<feature type="region of interest" description="Disordered" evidence="19">
    <location>
        <begin position="832"/>
        <end position="856"/>
    </location>
</feature>
<comment type="catalytic activity">
    <reaction evidence="16">
        <text>L-seryl-[protein] + ATP = O-phospho-L-seryl-[protein] + ADP + H(+)</text>
        <dbReference type="Rhea" id="RHEA:17989"/>
        <dbReference type="Rhea" id="RHEA-COMP:9863"/>
        <dbReference type="Rhea" id="RHEA-COMP:11604"/>
        <dbReference type="ChEBI" id="CHEBI:15378"/>
        <dbReference type="ChEBI" id="CHEBI:29999"/>
        <dbReference type="ChEBI" id="CHEBI:30616"/>
        <dbReference type="ChEBI" id="CHEBI:83421"/>
        <dbReference type="ChEBI" id="CHEBI:456216"/>
        <dbReference type="EC" id="2.7.11.13"/>
    </reaction>
</comment>
<evidence type="ECO:0000256" key="19">
    <source>
        <dbReference type="SAM" id="MobiDB-lite"/>
    </source>
</evidence>
<evidence type="ECO:0000256" key="17">
    <source>
        <dbReference type="PROSITE-ProRule" id="PRU01207"/>
    </source>
</evidence>
<keyword evidence="14" id="KW-0539">Nucleus</keyword>
<feature type="region of interest" description="Disordered" evidence="19">
    <location>
        <begin position="879"/>
        <end position="903"/>
    </location>
</feature>
<evidence type="ECO:0000256" key="3">
    <source>
        <dbReference type="ARBA" id="ARBA00005490"/>
    </source>
</evidence>
<dbReference type="Pfam" id="PF00433">
    <property type="entry name" value="Pkinase_C"/>
    <property type="match status" value="1"/>
</dbReference>
<dbReference type="PROSITE" id="PS51285">
    <property type="entry name" value="AGC_KINASE_CTER"/>
    <property type="match status" value="1"/>
</dbReference>
<feature type="region of interest" description="Disordered" evidence="19">
    <location>
        <begin position="107"/>
        <end position="132"/>
    </location>
</feature>
<dbReference type="CDD" id="cd05589">
    <property type="entry name" value="STKc_PKN"/>
    <property type="match status" value="1"/>
</dbReference>
<dbReference type="SMART" id="SM00220">
    <property type="entry name" value="S_TKc"/>
    <property type="match status" value="1"/>
</dbReference>
<dbReference type="FunFam" id="1.10.510.10:FF:000038">
    <property type="entry name" value="serine/threonine-protein kinase N2 isoform X1"/>
    <property type="match status" value="1"/>
</dbReference>
<dbReference type="InterPro" id="IPR036274">
    <property type="entry name" value="HR1_rpt_sf"/>
</dbReference>
<dbReference type="FunFam" id="3.30.200.20:FF:000058">
    <property type="entry name" value="Putative serine/threonine-protein kinase N2"/>
    <property type="match status" value="1"/>
</dbReference>
<feature type="domain" description="Protein kinase" evidence="20">
    <location>
        <begin position="1235"/>
        <end position="1494"/>
    </location>
</feature>
<reference evidence="23" key="1">
    <citation type="journal article" date="2021" name="Mol. Ecol. Resour.">
        <title>Apolygus lucorum genome provides insights into omnivorousness and mesophyll feeding.</title>
        <authorList>
            <person name="Liu Y."/>
            <person name="Liu H."/>
            <person name="Wang H."/>
            <person name="Huang T."/>
            <person name="Liu B."/>
            <person name="Yang B."/>
            <person name="Yin L."/>
            <person name="Li B."/>
            <person name="Zhang Y."/>
            <person name="Zhang S."/>
            <person name="Jiang F."/>
            <person name="Zhang X."/>
            <person name="Ren Y."/>
            <person name="Wang B."/>
            <person name="Wang S."/>
            <person name="Lu Y."/>
            <person name="Wu K."/>
            <person name="Fan W."/>
            <person name="Wang G."/>
        </authorList>
    </citation>
    <scope>NUCLEOTIDE SEQUENCE</scope>
    <source>
        <strain evidence="23">12Hb</strain>
    </source>
</reference>
<feature type="domain" description="REM-1" evidence="22">
    <location>
        <begin position="29"/>
        <end position="104"/>
    </location>
</feature>
<comment type="subcellular location">
    <subcellularLocation>
        <location evidence="2">Cytoplasm</location>
    </subcellularLocation>
    <subcellularLocation>
        <location evidence="1">Nucleus</location>
    </subcellularLocation>
</comment>
<feature type="compositionally biased region" description="Basic and acidic residues" evidence="19">
    <location>
        <begin position="693"/>
        <end position="709"/>
    </location>
</feature>
<comment type="similarity">
    <text evidence="3">Belongs to the protein kinase superfamily. AGC Ser/Thr protein kinase family. PKC subfamily.</text>
</comment>
<dbReference type="GO" id="GO:0005634">
    <property type="term" value="C:nucleus"/>
    <property type="evidence" value="ECO:0007669"/>
    <property type="project" value="UniProtKB-SubCell"/>
</dbReference>
<evidence type="ECO:0000259" key="22">
    <source>
        <dbReference type="PROSITE" id="PS51860"/>
    </source>
</evidence>
<dbReference type="InterPro" id="IPR008271">
    <property type="entry name" value="Ser/Thr_kinase_AS"/>
</dbReference>
<dbReference type="InterPro" id="IPR035892">
    <property type="entry name" value="C2_domain_sf"/>
</dbReference>
<keyword evidence="8" id="KW-0808">Transferase</keyword>
<dbReference type="FunFam" id="1.10.287.160:FF:000002">
    <property type="entry name" value="Putative serine/threonine-protein kinase N2"/>
    <property type="match status" value="1"/>
</dbReference>
<feature type="region of interest" description="Disordered" evidence="19">
    <location>
        <begin position="669"/>
        <end position="770"/>
    </location>
</feature>
<evidence type="ECO:0000313" key="24">
    <source>
        <dbReference type="Proteomes" id="UP000466442"/>
    </source>
</evidence>
<evidence type="ECO:0000259" key="20">
    <source>
        <dbReference type="PROSITE" id="PS50011"/>
    </source>
</evidence>
<evidence type="ECO:0000256" key="9">
    <source>
        <dbReference type="ARBA" id="ARBA00022737"/>
    </source>
</evidence>
<evidence type="ECO:0000256" key="14">
    <source>
        <dbReference type="ARBA" id="ARBA00023242"/>
    </source>
</evidence>
<evidence type="ECO:0000256" key="6">
    <source>
        <dbReference type="ARBA" id="ARBA00022527"/>
    </source>
</evidence>
<dbReference type="Gene3D" id="1.10.510.10">
    <property type="entry name" value="Transferase(Phosphotransferase) domain 1"/>
    <property type="match status" value="1"/>
</dbReference>
<evidence type="ECO:0000256" key="7">
    <source>
        <dbReference type="ARBA" id="ARBA00022553"/>
    </source>
</evidence>
<gene>
    <name evidence="23" type="ORF">GE061_005599</name>
</gene>
<organism evidence="23 24">
    <name type="scientific">Apolygus lucorum</name>
    <name type="common">Small green plant bug</name>
    <name type="synonym">Lygocoris lucorum</name>
    <dbReference type="NCBI Taxonomy" id="248454"/>
    <lineage>
        <taxon>Eukaryota</taxon>
        <taxon>Metazoa</taxon>
        <taxon>Ecdysozoa</taxon>
        <taxon>Arthropoda</taxon>
        <taxon>Hexapoda</taxon>
        <taxon>Insecta</taxon>
        <taxon>Pterygota</taxon>
        <taxon>Neoptera</taxon>
        <taxon>Paraneoptera</taxon>
        <taxon>Hemiptera</taxon>
        <taxon>Heteroptera</taxon>
        <taxon>Panheteroptera</taxon>
        <taxon>Cimicomorpha</taxon>
        <taxon>Miridae</taxon>
        <taxon>Mirini</taxon>
        <taxon>Apolygus</taxon>
    </lineage>
</organism>
<evidence type="ECO:0000256" key="11">
    <source>
        <dbReference type="ARBA" id="ARBA00022777"/>
    </source>
</evidence>
<feature type="compositionally biased region" description="Basic and acidic residues" evidence="19">
    <location>
        <begin position="880"/>
        <end position="890"/>
    </location>
</feature>
<evidence type="ECO:0000256" key="16">
    <source>
        <dbReference type="ARBA" id="ARBA00047470"/>
    </source>
</evidence>
<evidence type="ECO:0000256" key="8">
    <source>
        <dbReference type="ARBA" id="ARBA00022679"/>
    </source>
</evidence>
<dbReference type="PANTHER" id="PTHR24351">
    <property type="entry name" value="RIBOSOMAL PROTEIN S6 KINASE"/>
    <property type="match status" value="1"/>
</dbReference>
<feature type="compositionally biased region" description="Polar residues" evidence="19">
    <location>
        <begin position="710"/>
        <end position="722"/>
    </location>
</feature>
<dbReference type="CDD" id="cd11623">
    <property type="entry name" value="HR1_PKN_2"/>
    <property type="match status" value="1"/>
</dbReference>
<feature type="compositionally biased region" description="Low complexity" evidence="19">
    <location>
        <begin position="736"/>
        <end position="747"/>
    </location>
</feature>
<dbReference type="Gene3D" id="1.10.287.160">
    <property type="entry name" value="HR1 repeat"/>
    <property type="match status" value="3"/>
</dbReference>
<dbReference type="Pfam" id="PF00069">
    <property type="entry name" value="Pkinase"/>
    <property type="match status" value="1"/>
</dbReference>
<comment type="caution">
    <text evidence="23">The sequence shown here is derived from an EMBL/GenBank/DDBJ whole genome shotgun (WGS) entry which is preliminary data.</text>
</comment>
<keyword evidence="12 18" id="KW-0067">ATP-binding</keyword>
<dbReference type="InterPro" id="IPR000719">
    <property type="entry name" value="Prot_kinase_dom"/>
</dbReference>
<dbReference type="InterPro" id="IPR017892">
    <property type="entry name" value="Pkinase_C"/>
</dbReference>
<dbReference type="SUPFAM" id="SSF56112">
    <property type="entry name" value="Protein kinase-like (PK-like)"/>
    <property type="match status" value="1"/>
</dbReference>
<evidence type="ECO:0000256" key="13">
    <source>
        <dbReference type="ARBA" id="ARBA00023054"/>
    </source>
</evidence>
<keyword evidence="9" id="KW-0677">Repeat</keyword>
<protein>
    <recommendedName>
        <fullName evidence="4">protein kinase C</fullName>
        <ecNumber evidence="4">2.7.11.13</ecNumber>
    </recommendedName>
</protein>
<feature type="region of interest" description="Disordered" evidence="19">
    <location>
        <begin position="323"/>
        <end position="342"/>
    </location>
</feature>
<dbReference type="Pfam" id="PF02185">
    <property type="entry name" value="HR1"/>
    <property type="match status" value="2"/>
</dbReference>
<dbReference type="GO" id="GO:0007165">
    <property type="term" value="P:signal transduction"/>
    <property type="evidence" value="ECO:0007669"/>
    <property type="project" value="InterPro"/>
</dbReference>
<dbReference type="SUPFAM" id="SSF49562">
    <property type="entry name" value="C2 domain (Calcium/lipid-binding domain, CaLB)"/>
    <property type="match status" value="1"/>
</dbReference>
<keyword evidence="5" id="KW-0963">Cytoplasm</keyword>
<keyword evidence="13 17" id="KW-0175">Coiled coil</keyword>
<dbReference type="InterPro" id="IPR011072">
    <property type="entry name" value="HR1_rho-bd"/>
</dbReference>
<dbReference type="SUPFAM" id="SSF46585">
    <property type="entry name" value="HR1 repeat"/>
    <property type="match status" value="4"/>
</dbReference>
<dbReference type="PROSITE" id="PS00107">
    <property type="entry name" value="PROTEIN_KINASE_ATP"/>
    <property type="match status" value="1"/>
</dbReference>
<keyword evidence="6" id="KW-0723">Serine/threonine-protein kinase</keyword>
<dbReference type="Gene3D" id="3.30.200.20">
    <property type="entry name" value="Phosphorylase Kinase, domain 1"/>
    <property type="match status" value="1"/>
</dbReference>
<evidence type="ECO:0000313" key="23">
    <source>
        <dbReference type="EMBL" id="KAF6201152.1"/>
    </source>
</evidence>
<evidence type="ECO:0000256" key="12">
    <source>
        <dbReference type="ARBA" id="ARBA00022840"/>
    </source>
</evidence>
<accession>A0A8S9WWP0</accession>
<dbReference type="GO" id="GO:0005524">
    <property type="term" value="F:ATP binding"/>
    <property type="evidence" value="ECO:0007669"/>
    <property type="project" value="UniProtKB-UniRule"/>
</dbReference>
<dbReference type="PROSITE" id="PS50011">
    <property type="entry name" value="PROTEIN_KINASE_DOM"/>
    <property type="match status" value="1"/>
</dbReference>
<dbReference type="GO" id="GO:0004697">
    <property type="term" value="F:diacylglycerol-dependent serine/threonine kinase activity"/>
    <property type="evidence" value="ECO:0007669"/>
    <property type="project" value="UniProtKB-EC"/>
</dbReference>
<feature type="compositionally biased region" description="Polar residues" evidence="19">
    <location>
        <begin position="1053"/>
        <end position="1069"/>
    </location>
</feature>
<feature type="domain" description="REM-1" evidence="22">
    <location>
        <begin position="127"/>
        <end position="207"/>
    </location>
</feature>
<name>A0A8S9WWP0_APOLU</name>
<feature type="region of interest" description="Disordered" evidence="19">
    <location>
        <begin position="202"/>
        <end position="229"/>
    </location>
</feature>
<feature type="binding site" evidence="18">
    <location>
        <position position="1264"/>
    </location>
    <ligand>
        <name>ATP</name>
        <dbReference type="ChEBI" id="CHEBI:30616"/>
    </ligand>
</feature>
<keyword evidence="7" id="KW-0597">Phosphoprotein</keyword>
<dbReference type="InterPro" id="IPR017441">
    <property type="entry name" value="Protein_kinase_ATP_BS"/>
</dbReference>
<proteinExistence type="inferred from homology"/>
<feature type="compositionally biased region" description="Polar residues" evidence="19">
    <location>
        <begin position="418"/>
        <end position="427"/>
    </location>
</feature>
<feature type="region of interest" description="Disordered" evidence="19">
    <location>
        <begin position="375"/>
        <end position="535"/>
    </location>
</feature>
<comment type="catalytic activity">
    <reaction evidence="15">
        <text>L-threonyl-[protein] + ATP = O-phospho-L-threonyl-[protein] + ADP + H(+)</text>
        <dbReference type="Rhea" id="RHEA:46608"/>
        <dbReference type="Rhea" id="RHEA-COMP:11060"/>
        <dbReference type="Rhea" id="RHEA-COMP:11605"/>
        <dbReference type="ChEBI" id="CHEBI:15378"/>
        <dbReference type="ChEBI" id="CHEBI:30013"/>
        <dbReference type="ChEBI" id="CHEBI:30616"/>
        <dbReference type="ChEBI" id="CHEBI:61977"/>
        <dbReference type="ChEBI" id="CHEBI:456216"/>
        <dbReference type="EC" id="2.7.11.13"/>
    </reaction>
</comment>
<dbReference type="PROSITE" id="PS00108">
    <property type="entry name" value="PROTEIN_KINASE_ST"/>
    <property type="match status" value="1"/>
</dbReference>
<feature type="compositionally biased region" description="Polar residues" evidence="19">
    <location>
        <begin position="575"/>
        <end position="590"/>
    </location>
</feature>
<evidence type="ECO:0000256" key="15">
    <source>
        <dbReference type="ARBA" id="ARBA00047272"/>
    </source>
</evidence>
<evidence type="ECO:0000256" key="4">
    <source>
        <dbReference type="ARBA" id="ARBA00012429"/>
    </source>
</evidence>